<organism evidence="2 3">
    <name type="scientific">Blepharisma stoltei</name>
    <dbReference type="NCBI Taxonomy" id="1481888"/>
    <lineage>
        <taxon>Eukaryota</taxon>
        <taxon>Sar</taxon>
        <taxon>Alveolata</taxon>
        <taxon>Ciliophora</taxon>
        <taxon>Postciliodesmatophora</taxon>
        <taxon>Heterotrichea</taxon>
        <taxon>Heterotrichida</taxon>
        <taxon>Blepharismidae</taxon>
        <taxon>Blepharisma</taxon>
    </lineage>
</organism>
<evidence type="ECO:0000313" key="2">
    <source>
        <dbReference type="EMBL" id="CAG9330955.1"/>
    </source>
</evidence>
<dbReference type="PROSITE" id="PS50006">
    <property type="entry name" value="FHA_DOMAIN"/>
    <property type="match status" value="2"/>
</dbReference>
<sequence>MHFKFLLCCCQDSKDQEEPSLQHAIPTDSQNKHLRSFDQSLQNLNGSFSGDENSANLVLSEKEIADSPKLNIQILESLGSTPGTVININAGGCINSLRKKQDSHTYIGSALEDSTGVLNDLAILEEEKGMGKMHLVITFNPTVKKYSIKDLGQGTGTFVRIDNPLKLKENYIISFGESHMAIQFLDPTEDSIVLKFLEGPKQGETYTFSKEDPAVLIGRMVDCRIRFDDFNMSRYQCKIQHDNEKGWMLMDGDGGKNSTNGTWIFVEEDFEIHDKMVFKAGKTLFQATLID</sequence>
<dbReference type="PANTHER" id="PTHR46210:SF1">
    <property type="entry name" value="FHA DOMAIN-CONTAINING PROTEIN"/>
    <property type="match status" value="1"/>
</dbReference>
<keyword evidence="3" id="KW-1185">Reference proteome</keyword>
<evidence type="ECO:0000313" key="3">
    <source>
        <dbReference type="Proteomes" id="UP001162131"/>
    </source>
</evidence>
<dbReference type="InterPro" id="IPR008984">
    <property type="entry name" value="SMAD_FHA_dom_sf"/>
</dbReference>
<feature type="domain" description="FHA" evidence="1">
    <location>
        <begin position="105"/>
        <end position="159"/>
    </location>
</feature>
<proteinExistence type="predicted"/>
<dbReference type="Proteomes" id="UP001162131">
    <property type="component" value="Unassembled WGS sequence"/>
</dbReference>
<dbReference type="Pfam" id="PF00498">
    <property type="entry name" value="FHA"/>
    <property type="match status" value="2"/>
</dbReference>
<evidence type="ECO:0000259" key="1">
    <source>
        <dbReference type="PROSITE" id="PS50006"/>
    </source>
</evidence>
<comment type="caution">
    <text evidence="2">The sequence shown here is derived from an EMBL/GenBank/DDBJ whole genome shotgun (WGS) entry which is preliminary data.</text>
</comment>
<dbReference type="SUPFAM" id="SSF49879">
    <property type="entry name" value="SMAD/FHA domain"/>
    <property type="match status" value="2"/>
</dbReference>
<accession>A0AAU9K0T1</accession>
<dbReference type="CDD" id="cd00060">
    <property type="entry name" value="FHA"/>
    <property type="match status" value="1"/>
</dbReference>
<protein>
    <recommendedName>
        <fullName evidence="1">FHA domain-containing protein</fullName>
    </recommendedName>
</protein>
<gene>
    <name evidence="2" type="ORF">BSTOLATCC_MIC52364</name>
</gene>
<dbReference type="Gene3D" id="2.60.200.20">
    <property type="match status" value="2"/>
</dbReference>
<dbReference type="EMBL" id="CAJZBQ010000052">
    <property type="protein sequence ID" value="CAG9330955.1"/>
    <property type="molecule type" value="Genomic_DNA"/>
</dbReference>
<reference evidence="2" key="1">
    <citation type="submission" date="2021-09" db="EMBL/GenBank/DDBJ databases">
        <authorList>
            <consortium name="AG Swart"/>
            <person name="Singh M."/>
            <person name="Singh A."/>
            <person name="Seah K."/>
            <person name="Emmerich C."/>
        </authorList>
    </citation>
    <scope>NUCLEOTIDE SEQUENCE</scope>
    <source>
        <strain evidence="2">ATCC30299</strain>
    </source>
</reference>
<feature type="domain" description="FHA" evidence="1">
    <location>
        <begin position="215"/>
        <end position="264"/>
    </location>
</feature>
<dbReference type="PANTHER" id="PTHR46210">
    <property type="entry name" value="FHA DOMAIN-CONTAINING PROTEIN"/>
    <property type="match status" value="1"/>
</dbReference>
<dbReference type="AlphaFoldDB" id="A0AAU9K0T1"/>
<dbReference type="InterPro" id="IPR000253">
    <property type="entry name" value="FHA_dom"/>
</dbReference>
<name>A0AAU9K0T1_9CILI</name>